<evidence type="ECO:0000259" key="10">
    <source>
        <dbReference type="PROSITE" id="PS50287"/>
    </source>
</evidence>
<dbReference type="PANTHER" id="PTHR48071:SF15">
    <property type="entry name" value="SRCR DOMAIN-CONTAINING PROTEIN"/>
    <property type="match status" value="1"/>
</dbReference>
<feature type="disulfide bond" evidence="7">
    <location>
        <begin position="725"/>
        <end position="789"/>
    </location>
</feature>
<feature type="disulfide bond" evidence="7">
    <location>
        <begin position="56"/>
        <end position="117"/>
    </location>
</feature>
<feature type="domain" description="SRCR" evidence="10">
    <location>
        <begin position="676"/>
        <end position="800"/>
    </location>
</feature>
<feature type="domain" description="SRCR" evidence="10">
    <location>
        <begin position="225"/>
        <end position="325"/>
    </location>
</feature>
<dbReference type="InterPro" id="IPR001190">
    <property type="entry name" value="SRCR"/>
</dbReference>
<feature type="disulfide bond" evidence="7">
    <location>
        <begin position="189"/>
        <end position="199"/>
    </location>
</feature>
<feature type="transmembrane region" description="Helical" evidence="9">
    <location>
        <begin position="932"/>
        <end position="955"/>
    </location>
</feature>
<dbReference type="GO" id="GO:0005886">
    <property type="term" value="C:plasma membrane"/>
    <property type="evidence" value="ECO:0007669"/>
    <property type="project" value="TreeGrafter"/>
</dbReference>
<accession>G5CAT0</accession>
<feature type="disulfide bond" evidence="7">
    <location>
        <begin position="87"/>
        <end position="97"/>
    </location>
</feature>
<evidence type="ECO:0000256" key="5">
    <source>
        <dbReference type="ARBA" id="ARBA00023157"/>
    </source>
</evidence>
<keyword evidence="9" id="KW-1133">Transmembrane helix</keyword>
<evidence type="ECO:0000313" key="11">
    <source>
        <dbReference type="EMBL" id="EHB18641.1"/>
    </source>
</evidence>
<feature type="domain" description="SRCR" evidence="10">
    <location>
        <begin position="121"/>
        <end position="220"/>
    </location>
</feature>
<feature type="disulfide bond" evidence="7">
    <location>
        <begin position="640"/>
        <end position="650"/>
    </location>
</feature>
<evidence type="ECO:0000256" key="1">
    <source>
        <dbReference type="ARBA" id="ARBA00004613"/>
    </source>
</evidence>
<keyword evidence="9" id="KW-0472">Membrane</keyword>
<dbReference type="Gene3D" id="3.10.250.10">
    <property type="entry name" value="SRCR-like domain"/>
    <property type="match status" value="9"/>
</dbReference>
<keyword evidence="4" id="KW-0677">Repeat</keyword>
<dbReference type="FunFam" id="3.10.250.10:FF:000004">
    <property type="entry name" value="Scavenger receptor cysteine-rich type 1 protein M130"/>
    <property type="match status" value="3"/>
</dbReference>
<name>G5CAT0_HETGA</name>
<feature type="disulfide bond" evidence="7">
    <location>
        <begin position="294"/>
        <end position="304"/>
    </location>
</feature>
<keyword evidence="9" id="KW-0812">Transmembrane</keyword>
<sequence>METEERDFKEEEGENSQLHLVDGGHRCAGRVEIRHQGSWATICDDTWGMNDAHVVCRQLGCGVAHQFTHAIYFGSGPDSIRLIGPGCTGEETHVWQCPTWSWEQQSCSRTPDAGVICSGFVRLAGGHGLCSGRVEVNPGGAWTPVSGAKFTVPTAQVICAELGCGEAVSVLGNVSRNASEQVWAEEFWCEGQESELWFCPRAPCLGGSCQHGGAVEVVCAENSQLRLMDGGHRCAGRVEILHQGSWGIICHYWWDKRDGHVVCKQLGCGEALEVTYNAHFGPGSGPIWLSGLSCTGEETHVWRCPSWGWGRAYCSHQRNAGVICSGFVHLAGGLGPCSGRVEVNPGSTWTPVSGVNFTMSTAQVICAELGCGKAASVLGDLPLREDAGQVWAEEFRCEGRESELWFCPRAPCPGGSCQHGGAVELVCSEFTAVRLRSPGPSQCAGQVEVSTAVGWRALCASHWSSANAQVVCRQLGCGVALPTPTGARSAGGGVGEIRTDRFHCSGAESFLWSCPVSGLGVPGCAPGNAVLVVCSGNQTQLLPQCDDSLSDPAGSTASEEQAANCSDSRQLRLVDGGSHCAGRVEILHQGSWGTICDDNWDLRDAHVVCRQLDCGVALNATASGHFGQGSGPIWLDELSCTGEESHMWKCPSRGWGQHDCRHKEDAGVICSEFLALRVVSEDQECAGWLEVFYNGTWGSVCRSPMEDVTLSMVWRFSNGTWGSVCRSPMEDVTLSMVCRQLGCGDSGTLNSDVPARESSRIQWVDGIQCRKTDASLWQCPSDPWNARSCHPREVAYVTCAGHRPKSCPDSVPCTDREKLRLRGGDSTCSGRVEVWHEGSWGTVCDDSWGLAEAEVVCWQLGCGPALDAPGEAAFGPGNGSIWLDEVQCRARESSLWACARAPWGQSDCKHEEDAGVRCSGTSSVPAPIPGVFSLPGILCIILGTLLFMVLIILGMQLHRGRAQLKASPNFEDSVEEALYQEIDYLLNLEEDPVDRSENLSDDSANMLPYYTGDSEESGDPESAPGQHIDATGNGYDDVEELPAPEIPFTSGMSDKSDSPQEESGARCLQGGISLDSPREASNTSMEEKGSPLVLGQEDAGYDDIELSPMECHF</sequence>
<comment type="caution">
    <text evidence="7">Lacks conserved residue(s) required for the propagation of feature annotation.</text>
</comment>
<evidence type="ECO:0000256" key="2">
    <source>
        <dbReference type="ARBA" id="ARBA00022525"/>
    </source>
</evidence>
<dbReference type="InterPro" id="IPR036772">
    <property type="entry name" value="SRCR-like_dom_sf"/>
</dbReference>
<feature type="disulfide bond" evidence="7">
    <location>
        <begin position="844"/>
        <end position="908"/>
    </location>
</feature>
<feature type="disulfide bond" evidence="7">
    <location>
        <begin position="888"/>
        <end position="898"/>
    </location>
</feature>
<keyword evidence="5 7" id="KW-1015">Disulfide bond</keyword>
<gene>
    <name evidence="11" type="ORF">GW7_12139</name>
</gene>
<reference evidence="11 12" key="1">
    <citation type="journal article" date="2011" name="Nature">
        <title>Genome sequencing reveals insights into physiology and longevity of the naked mole rat.</title>
        <authorList>
            <person name="Kim E.B."/>
            <person name="Fang X."/>
            <person name="Fushan A.A."/>
            <person name="Huang Z."/>
            <person name="Lobanov A.V."/>
            <person name="Han L."/>
            <person name="Marino S.M."/>
            <person name="Sun X."/>
            <person name="Turanov A.A."/>
            <person name="Yang P."/>
            <person name="Yim S.H."/>
            <person name="Zhao X."/>
            <person name="Kasaikina M.V."/>
            <person name="Stoletzki N."/>
            <person name="Peng C."/>
            <person name="Polak P."/>
            <person name="Xiong Z."/>
            <person name="Kiezun A."/>
            <person name="Zhu Y."/>
            <person name="Chen Y."/>
            <person name="Kryukov G.V."/>
            <person name="Zhang Q."/>
            <person name="Peshkin L."/>
            <person name="Yang L."/>
            <person name="Bronson R.T."/>
            <person name="Buffenstein R."/>
            <person name="Wang B."/>
            <person name="Han C."/>
            <person name="Li Q."/>
            <person name="Chen L."/>
            <person name="Zhao W."/>
            <person name="Sunyaev S.R."/>
            <person name="Park T.J."/>
            <person name="Zhang G."/>
            <person name="Wang J."/>
            <person name="Gladyshev V.N."/>
        </authorList>
    </citation>
    <scope>NUCLEOTIDE SEQUENCE [LARGE SCALE GENOMIC DNA]</scope>
</reference>
<feature type="disulfide bond" evidence="7">
    <location>
        <begin position="769"/>
        <end position="779"/>
    </location>
</feature>
<feature type="disulfide bond" evidence="7">
    <location>
        <begin position="504"/>
        <end position="514"/>
    </location>
</feature>
<feature type="disulfide bond" evidence="7">
    <location>
        <begin position="738"/>
        <end position="799"/>
    </location>
</feature>
<evidence type="ECO:0000256" key="6">
    <source>
        <dbReference type="ARBA" id="ARBA00023180"/>
    </source>
</evidence>
<feature type="disulfide bond" evidence="7">
    <location>
        <begin position="366"/>
        <end position="427"/>
    </location>
</feature>
<dbReference type="Proteomes" id="UP000006813">
    <property type="component" value="Unassembled WGS sequence"/>
</dbReference>
<feature type="disulfide bond" evidence="7">
    <location>
        <begin position="596"/>
        <end position="660"/>
    </location>
</feature>
<feature type="domain" description="SRCR" evidence="10">
    <location>
        <begin position="433"/>
        <end position="535"/>
    </location>
</feature>
<feature type="domain" description="SRCR" evidence="10">
    <location>
        <begin position="819"/>
        <end position="919"/>
    </location>
</feature>
<feature type="disulfide bond" evidence="7">
    <location>
        <begin position="397"/>
        <end position="407"/>
    </location>
</feature>
<evidence type="ECO:0000256" key="7">
    <source>
        <dbReference type="PROSITE-ProRule" id="PRU00196"/>
    </source>
</evidence>
<feature type="domain" description="SRCR" evidence="10">
    <location>
        <begin position="571"/>
        <end position="671"/>
    </location>
</feature>
<feature type="disulfide bond" evidence="7">
    <location>
        <begin position="43"/>
        <end position="107"/>
    </location>
</feature>
<feature type="disulfide bond" evidence="7">
    <location>
        <begin position="263"/>
        <end position="324"/>
    </location>
</feature>
<evidence type="ECO:0000313" key="12">
    <source>
        <dbReference type="Proteomes" id="UP000006813"/>
    </source>
</evidence>
<keyword evidence="2" id="KW-0964">Secreted</keyword>
<evidence type="ECO:0000256" key="4">
    <source>
        <dbReference type="ARBA" id="ARBA00022737"/>
    </source>
</evidence>
<dbReference type="FunFam" id="3.10.250.10:FF:000009">
    <property type="entry name" value="WC1"/>
    <property type="match status" value="4"/>
</dbReference>
<proteinExistence type="predicted"/>
<dbReference type="InParanoid" id="G5CAT0"/>
<organism evidence="11 12">
    <name type="scientific">Heterocephalus glaber</name>
    <name type="common">Naked mole rat</name>
    <dbReference type="NCBI Taxonomy" id="10181"/>
    <lineage>
        <taxon>Eukaryota</taxon>
        <taxon>Metazoa</taxon>
        <taxon>Chordata</taxon>
        <taxon>Craniata</taxon>
        <taxon>Vertebrata</taxon>
        <taxon>Euteleostomi</taxon>
        <taxon>Mammalia</taxon>
        <taxon>Eutheria</taxon>
        <taxon>Euarchontoglires</taxon>
        <taxon>Glires</taxon>
        <taxon>Rodentia</taxon>
        <taxon>Hystricomorpha</taxon>
        <taxon>Bathyergidae</taxon>
        <taxon>Heterocephalus</taxon>
    </lineage>
</organism>
<dbReference type="GO" id="GO:0005615">
    <property type="term" value="C:extracellular space"/>
    <property type="evidence" value="ECO:0007669"/>
    <property type="project" value="TreeGrafter"/>
</dbReference>
<dbReference type="SUPFAM" id="SSF56487">
    <property type="entry name" value="SRCR-like"/>
    <property type="match status" value="9"/>
</dbReference>
<feature type="domain" description="SRCR" evidence="10">
    <location>
        <begin position="18"/>
        <end position="118"/>
    </location>
</feature>
<dbReference type="GO" id="GO:0004252">
    <property type="term" value="F:serine-type endopeptidase activity"/>
    <property type="evidence" value="ECO:0007669"/>
    <property type="project" value="TreeGrafter"/>
</dbReference>
<dbReference type="Pfam" id="PF00530">
    <property type="entry name" value="SRCR"/>
    <property type="match status" value="8"/>
</dbReference>
<feature type="disulfide bond" evidence="7">
    <location>
        <begin position="250"/>
        <end position="314"/>
    </location>
</feature>
<dbReference type="PRINTS" id="PR00258">
    <property type="entry name" value="SPERACTRCPTR"/>
</dbReference>
<evidence type="ECO:0000256" key="8">
    <source>
        <dbReference type="SAM" id="MobiDB-lite"/>
    </source>
</evidence>
<dbReference type="PROSITE" id="PS50287">
    <property type="entry name" value="SRCR_2"/>
    <property type="match status" value="8"/>
</dbReference>
<dbReference type="PANTHER" id="PTHR48071">
    <property type="entry name" value="SRCR DOMAIN-CONTAINING PROTEIN"/>
    <property type="match status" value="1"/>
</dbReference>
<dbReference type="PROSITE" id="PS00420">
    <property type="entry name" value="SRCR_1"/>
    <property type="match status" value="2"/>
</dbReference>
<keyword evidence="6" id="KW-0325">Glycoprotein</keyword>
<keyword evidence="3" id="KW-0732">Signal</keyword>
<feature type="region of interest" description="Disordered" evidence="8">
    <location>
        <begin position="994"/>
        <end position="1099"/>
    </location>
</feature>
<protein>
    <submittedName>
        <fullName evidence="11">Antigen WC1.1</fullName>
    </submittedName>
</protein>
<dbReference type="STRING" id="10181.G5CAT0"/>
<feature type="disulfide bond" evidence="7">
    <location>
        <begin position="857"/>
        <end position="918"/>
    </location>
</feature>
<dbReference type="FunFam" id="3.10.250.10:FF:000012">
    <property type="entry name" value="CD163 molecule like 1"/>
    <property type="match status" value="1"/>
</dbReference>
<dbReference type="SMART" id="SM00202">
    <property type="entry name" value="SR"/>
    <property type="match status" value="8"/>
</dbReference>
<dbReference type="AlphaFoldDB" id="G5CAT0"/>
<evidence type="ECO:0000256" key="9">
    <source>
        <dbReference type="SAM" id="Phobius"/>
    </source>
</evidence>
<feature type="domain" description="SRCR" evidence="10">
    <location>
        <begin position="328"/>
        <end position="428"/>
    </location>
</feature>
<dbReference type="GO" id="GO:0031638">
    <property type="term" value="P:zymogen activation"/>
    <property type="evidence" value="ECO:0007669"/>
    <property type="project" value="TreeGrafter"/>
</dbReference>
<feature type="disulfide bond" evidence="7">
    <location>
        <begin position="609"/>
        <end position="670"/>
    </location>
</feature>
<evidence type="ECO:0000256" key="3">
    <source>
        <dbReference type="ARBA" id="ARBA00022729"/>
    </source>
</evidence>
<dbReference type="EMBL" id="JH174177">
    <property type="protein sequence ID" value="EHB18641.1"/>
    <property type="molecule type" value="Genomic_DNA"/>
</dbReference>
<comment type="subcellular location">
    <subcellularLocation>
        <location evidence="1">Secreted</location>
    </subcellularLocation>
</comment>